<reference evidence="1" key="2">
    <citation type="journal article" date="2022" name="New Phytol.">
        <title>Evolutionary transition to the ectomycorrhizal habit in the genomes of a hyperdiverse lineage of mushroom-forming fungi.</title>
        <authorList>
            <person name="Looney B."/>
            <person name="Miyauchi S."/>
            <person name="Morin E."/>
            <person name="Drula E."/>
            <person name="Courty P.E."/>
            <person name="Kohler A."/>
            <person name="Kuo A."/>
            <person name="LaButti K."/>
            <person name="Pangilinan J."/>
            <person name="Lipzen A."/>
            <person name="Riley R."/>
            <person name="Andreopoulos W."/>
            <person name="He G."/>
            <person name="Johnson J."/>
            <person name="Nolan M."/>
            <person name="Tritt A."/>
            <person name="Barry K.W."/>
            <person name="Grigoriev I.V."/>
            <person name="Nagy L.G."/>
            <person name="Hibbett D."/>
            <person name="Henrissat B."/>
            <person name="Matheny P.B."/>
            <person name="Labbe J."/>
            <person name="Martin F.M."/>
        </authorList>
    </citation>
    <scope>NUCLEOTIDE SEQUENCE</scope>
    <source>
        <strain evidence="1">HHB10654</strain>
    </source>
</reference>
<evidence type="ECO:0000313" key="1">
    <source>
        <dbReference type="EMBL" id="KAI0059911.1"/>
    </source>
</evidence>
<accession>A0ACB8SVR5</accession>
<name>A0ACB8SVR5_9AGAM</name>
<dbReference type="EMBL" id="MU277222">
    <property type="protein sequence ID" value="KAI0059911.1"/>
    <property type="molecule type" value="Genomic_DNA"/>
</dbReference>
<dbReference type="Proteomes" id="UP000814140">
    <property type="component" value="Unassembled WGS sequence"/>
</dbReference>
<reference evidence="1" key="1">
    <citation type="submission" date="2021-03" db="EMBL/GenBank/DDBJ databases">
        <authorList>
            <consortium name="DOE Joint Genome Institute"/>
            <person name="Ahrendt S."/>
            <person name="Looney B.P."/>
            <person name="Miyauchi S."/>
            <person name="Morin E."/>
            <person name="Drula E."/>
            <person name="Courty P.E."/>
            <person name="Chicoki N."/>
            <person name="Fauchery L."/>
            <person name="Kohler A."/>
            <person name="Kuo A."/>
            <person name="Labutti K."/>
            <person name="Pangilinan J."/>
            <person name="Lipzen A."/>
            <person name="Riley R."/>
            <person name="Andreopoulos W."/>
            <person name="He G."/>
            <person name="Johnson J."/>
            <person name="Barry K.W."/>
            <person name="Grigoriev I.V."/>
            <person name="Nagy L."/>
            <person name="Hibbett D."/>
            <person name="Henrissat B."/>
            <person name="Matheny P.B."/>
            <person name="Labbe J."/>
            <person name="Martin F."/>
        </authorList>
    </citation>
    <scope>NUCLEOTIDE SEQUENCE</scope>
    <source>
        <strain evidence="1">HHB10654</strain>
    </source>
</reference>
<evidence type="ECO:0000313" key="2">
    <source>
        <dbReference type="Proteomes" id="UP000814140"/>
    </source>
</evidence>
<protein>
    <submittedName>
        <fullName evidence="1">Uncharacterized protein</fullName>
    </submittedName>
</protein>
<comment type="caution">
    <text evidence="1">The sequence shown here is derived from an EMBL/GenBank/DDBJ whole genome shotgun (WGS) entry which is preliminary data.</text>
</comment>
<keyword evidence="2" id="KW-1185">Reference proteome</keyword>
<gene>
    <name evidence="1" type="ORF">BV25DRAFT_1993201</name>
</gene>
<organism evidence="1 2">
    <name type="scientific">Artomyces pyxidatus</name>
    <dbReference type="NCBI Taxonomy" id="48021"/>
    <lineage>
        <taxon>Eukaryota</taxon>
        <taxon>Fungi</taxon>
        <taxon>Dikarya</taxon>
        <taxon>Basidiomycota</taxon>
        <taxon>Agaricomycotina</taxon>
        <taxon>Agaricomycetes</taxon>
        <taxon>Russulales</taxon>
        <taxon>Auriscalpiaceae</taxon>
        <taxon>Artomyces</taxon>
    </lineage>
</organism>
<proteinExistence type="predicted"/>
<sequence>MIETPLMQMPGETDAMMSELDIELSNLLNSMTLQQKSRPSETPEPVPTPPIDDVHMSDEESSQSDTSESSSSSAAPPSPCALLEAISRLYEDDDHELEHFPTTCGEYLELIFTHRELFAAEPRSHTGCPAAFSALARVLELRAWRADREADIEAVNAFRHEAWMIAAWMSSGGMWWNAKEGTA</sequence>